<protein>
    <recommendedName>
        <fullName evidence="5">DUF432 domain-containing protein</fullName>
    </recommendedName>
</protein>
<dbReference type="Proteomes" id="UP000253065">
    <property type="component" value="Unassembled WGS sequence"/>
</dbReference>
<sequence>MTEQTESQREGVWAHPYQLASGQTQQHQLGHTRVWITLLDLEWQVREQKLDIHSDPLHWQETLGHTLPSADIPVQRFVRMDDNGIVRFNPAMGGLPTVIRPFQPLTIPAGGRCLLYVGTSLWMKVCVGDGQTELTEIPLAVPSMTWLGRNTMEGELCYASSTFGRLALEAVPKRPWRAVTPVTIINRREQALLLERFSLPTPLLALYRNERGQLWTPGVTVECETDMNSASLHIEQSVPACAGQCQLVAPAREKLAKGRRLVRAFDRMFG</sequence>
<reference evidence="2 3" key="1">
    <citation type="submission" date="2018-07" db="EMBL/GenBank/DDBJ databases">
        <title>Freshwater and sediment microbial communities from various areas in North America, analyzing microbe dynamics in response to fracking.</title>
        <authorList>
            <person name="Lamendella R."/>
        </authorList>
    </citation>
    <scope>NUCLEOTIDE SEQUENCE [LARGE SCALE GENOMIC DNA]</scope>
    <source>
        <strain evidence="2 3">114E</strain>
        <strain evidence="1 4">114E_o</strain>
    </source>
</reference>
<evidence type="ECO:0000313" key="4">
    <source>
        <dbReference type="Proteomes" id="UP000253065"/>
    </source>
</evidence>
<accession>A0A368V4Y5</accession>
<comment type="caution">
    <text evidence="2">The sequence shown here is derived from an EMBL/GenBank/DDBJ whole genome shotgun (WGS) entry which is preliminary data.</text>
</comment>
<evidence type="ECO:0000313" key="1">
    <source>
        <dbReference type="EMBL" id="RBP73262.1"/>
    </source>
</evidence>
<evidence type="ECO:0008006" key="5">
    <source>
        <dbReference type="Google" id="ProtNLM"/>
    </source>
</evidence>
<evidence type="ECO:0000313" key="2">
    <source>
        <dbReference type="EMBL" id="RCW34081.1"/>
    </source>
</evidence>
<keyword evidence="4" id="KW-1185">Reference proteome</keyword>
<gene>
    <name evidence="2" type="ORF">DET51_106119</name>
    <name evidence="1" type="ORF">DET64_106119</name>
</gene>
<dbReference type="RefSeq" id="WP_113879852.1">
    <property type="nucleotide sequence ID" value="NZ_QNSA01000006.1"/>
</dbReference>
<evidence type="ECO:0000313" key="3">
    <source>
        <dbReference type="Proteomes" id="UP000252795"/>
    </source>
</evidence>
<organism evidence="2 3">
    <name type="scientific">Marinobacter nauticus</name>
    <name type="common">Marinobacter hydrocarbonoclasticus</name>
    <name type="synonym">Marinobacter aquaeolei</name>
    <dbReference type="NCBI Taxonomy" id="2743"/>
    <lineage>
        <taxon>Bacteria</taxon>
        <taxon>Pseudomonadati</taxon>
        <taxon>Pseudomonadota</taxon>
        <taxon>Gammaproteobacteria</taxon>
        <taxon>Pseudomonadales</taxon>
        <taxon>Marinobacteraceae</taxon>
        <taxon>Marinobacter</taxon>
    </lineage>
</organism>
<dbReference type="EMBL" id="QPJB01000006">
    <property type="protein sequence ID" value="RCW34081.1"/>
    <property type="molecule type" value="Genomic_DNA"/>
</dbReference>
<dbReference type="AlphaFoldDB" id="A0A368V4Y5"/>
<dbReference type="EMBL" id="QNSA01000006">
    <property type="protein sequence ID" value="RBP73262.1"/>
    <property type="molecule type" value="Genomic_DNA"/>
</dbReference>
<name>A0A368V4Y5_MARNT</name>
<dbReference type="Proteomes" id="UP000252795">
    <property type="component" value="Unassembled WGS sequence"/>
</dbReference>
<proteinExistence type="predicted"/>